<protein>
    <recommendedName>
        <fullName evidence="6">Peroxidase</fullName>
    </recommendedName>
</protein>
<dbReference type="PANTHER" id="PTHR11475">
    <property type="entry name" value="OXIDASE/PEROXIDASE"/>
    <property type="match status" value="1"/>
</dbReference>
<evidence type="ECO:0000256" key="2">
    <source>
        <dbReference type="PIRSR" id="PIRSR619791-2"/>
    </source>
</evidence>
<dbReference type="Proteomes" id="UP000092444">
    <property type="component" value="Unassembled WGS sequence"/>
</dbReference>
<evidence type="ECO:0008006" key="6">
    <source>
        <dbReference type="Google" id="ProtNLM"/>
    </source>
</evidence>
<dbReference type="InterPro" id="IPR019791">
    <property type="entry name" value="Haem_peroxidase_animal"/>
</dbReference>
<dbReference type="InterPro" id="IPR037120">
    <property type="entry name" value="Haem_peroxidase_sf_animal"/>
</dbReference>
<dbReference type="PhylomeDB" id="A0A1B0FFQ7"/>
<feature type="signal peptide" evidence="3">
    <location>
        <begin position="1"/>
        <end position="21"/>
    </location>
</feature>
<sequence length="723" mass="81429">MMIRGSAICLFMLLATPPCRSYVQKISSSGYSIIHSKRAIDVFPGPIENAIPTVFVNTSPAPSNPFMPPIYGPGYPQAGQASCAVPPPACPKSQYRSMDGSCNHLEQPQLGMANTRYGRLVAAKYGDGVSAPTRSITGDELPNARLVSLVVFGEMDVPDPQFTLVNMQWGQVITHDMSMQAGGTQSRKHPTRCCTDDGLLISNDLLPSTCFAILVPPNDPAFSQVGIQCLNFVRTLTDLDANCPDRQQQAEQLTTVTSYMDLSLVYGSSIQQNSQIREFRGGRMIVEERNGAEWLPSSQNVTGDCDAIDLTEVCYRAGDIRVNQNPGLAMLHTILLREHNRIADGLAKLNPHWDDRTLFQEARKINIAEYEHISYYEWLPIFLGYENMLKNRLIYSAPKTTHINDYDPSIDPSVLNGHATAAFRYFHSQIEGRLDLAKKHLSAQLTIECFRTFYIREWRWVPKIRLMANIISLFVSLFSLMSELRSVAGALRLSDWFNRPGIIELGDNFDSLTRGHATQPQELTDINFDREIKHYLFRRNRPFGSDLRAIDIQRNRDHGLASYNDYREFCGLRRANNWEDFTDLIDVEIVEKLKTLYASHEDVDVTVGGSIERHVIGALAGPTFLCILTEQFYRTRVGDRFFYENGDKYAGFTPDQLAEIRKASMARLLCDNGNSIESMQPKAFLQVSNSNPVVSCSNIREVDLSKWIDQKVYLTAAPLHYGK</sequence>
<evidence type="ECO:0000313" key="4">
    <source>
        <dbReference type="EnsemblMetazoa" id="GMOY002462-PA"/>
    </source>
</evidence>
<dbReference type="AlphaFoldDB" id="A0A1B0FFQ7"/>
<dbReference type="InterPro" id="IPR010255">
    <property type="entry name" value="Haem_peroxidase_sf"/>
</dbReference>
<dbReference type="EMBL" id="CCAG010018629">
    <property type="status" value="NOT_ANNOTATED_CDS"/>
    <property type="molecule type" value="Genomic_DNA"/>
</dbReference>
<dbReference type="CDD" id="cd09823">
    <property type="entry name" value="peroxinectin_like"/>
    <property type="match status" value="1"/>
</dbReference>
<dbReference type="GO" id="GO:0006979">
    <property type="term" value="P:response to oxidative stress"/>
    <property type="evidence" value="ECO:0007669"/>
    <property type="project" value="InterPro"/>
</dbReference>
<dbReference type="GO" id="GO:0046872">
    <property type="term" value="F:metal ion binding"/>
    <property type="evidence" value="ECO:0007669"/>
    <property type="project" value="UniProtKB-KW"/>
</dbReference>
<feature type="binding site" description="axial binding residue" evidence="2">
    <location>
        <position position="427"/>
    </location>
    <ligand>
        <name>heme b</name>
        <dbReference type="ChEBI" id="CHEBI:60344"/>
    </ligand>
    <ligandPart>
        <name>Fe</name>
        <dbReference type="ChEBI" id="CHEBI:18248"/>
    </ligandPart>
</feature>
<dbReference type="STRING" id="37546.A0A1B0FFQ7"/>
<keyword evidence="1" id="KW-0575">Peroxidase</keyword>
<feature type="chain" id="PRO_5008407388" description="Peroxidase" evidence="3">
    <location>
        <begin position="22"/>
        <end position="723"/>
    </location>
</feature>
<keyword evidence="2" id="KW-0479">Metal-binding</keyword>
<dbReference type="GO" id="GO:0020037">
    <property type="term" value="F:heme binding"/>
    <property type="evidence" value="ECO:0007669"/>
    <property type="project" value="InterPro"/>
</dbReference>
<dbReference type="PRINTS" id="PR00457">
    <property type="entry name" value="ANPEROXIDASE"/>
</dbReference>
<dbReference type="GO" id="GO:0004601">
    <property type="term" value="F:peroxidase activity"/>
    <property type="evidence" value="ECO:0007669"/>
    <property type="project" value="UniProtKB-KW"/>
</dbReference>
<keyword evidence="3" id="KW-0732">Signal</keyword>
<dbReference type="FunFam" id="1.10.640.10:FF:000009">
    <property type="entry name" value="Peroxidase, isoform B"/>
    <property type="match status" value="1"/>
</dbReference>
<name>A0A1B0FFQ7_GLOMM</name>
<evidence type="ECO:0000313" key="5">
    <source>
        <dbReference type="Proteomes" id="UP000092444"/>
    </source>
</evidence>
<keyword evidence="2" id="KW-0408">Iron</keyword>
<keyword evidence="1" id="KW-0560">Oxidoreductase</keyword>
<dbReference type="EnsemblMetazoa" id="GMOY002462-RA">
    <property type="protein sequence ID" value="GMOY002462-PA"/>
    <property type="gene ID" value="GMOY002462"/>
</dbReference>
<accession>A0A1B0FFQ7</accession>
<keyword evidence="5" id="KW-1185">Reference proteome</keyword>
<evidence type="ECO:0000256" key="3">
    <source>
        <dbReference type="SAM" id="SignalP"/>
    </source>
</evidence>
<dbReference type="PANTHER" id="PTHR11475:SF86">
    <property type="entry name" value="PEROXIDASE"/>
    <property type="match status" value="1"/>
</dbReference>
<organism evidence="4 5">
    <name type="scientific">Glossina morsitans morsitans</name>
    <name type="common">Savannah tsetse fly</name>
    <dbReference type="NCBI Taxonomy" id="37546"/>
    <lineage>
        <taxon>Eukaryota</taxon>
        <taxon>Metazoa</taxon>
        <taxon>Ecdysozoa</taxon>
        <taxon>Arthropoda</taxon>
        <taxon>Hexapoda</taxon>
        <taxon>Insecta</taxon>
        <taxon>Pterygota</taxon>
        <taxon>Neoptera</taxon>
        <taxon>Endopterygota</taxon>
        <taxon>Diptera</taxon>
        <taxon>Brachycera</taxon>
        <taxon>Muscomorpha</taxon>
        <taxon>Hippoboscoidea</taxon>
        <taxon>Glossinidae</taxon>
        <taxon>Glossina</taxon>
    </lineage>
</organism>
<dbReference type="VEuPathDB" id="VectorBase:GMOY002462"/>
<dbReference type="PROSITE" id="PS50292">
    <property type="entry name" value="PEROXIDASE_3"/>
    <property type="match status" value="1"/>
</dbReference>
<proteinExistence type="predicted"/>
<evidence type="ECO:0000256" key="1">
    <source>
        <dbReference type="ARBA" id="ARBA00022559"/>
    </source>
</evidence>
<reference evidence="4" key="1">
    <citation type="submission" date="2020-05" db="UniProtKB">
        <authorList>
            <consortium name="EnsemblMetazoa"/>
        </authorList>
    </citation>
    <scope>IDENTIFICATION</scope>
    <source>
        <strain evidence="4">Yale</strain>
    </source>
</reference>
<dbReference type="SUPFAM" id="SSF48113">
    <property type="entry name" value="Heme-dependent peroxidases"/>
    <property type="match status" value="1"/>
</dbReference>
<dbReference type="Pfam" id="PF03098">
    <property type="entry name" value="An_peroxidase"/>
    <property type="match status" value="1"/>
</dbReference>
<dbReference type="Gene3D" id="1.10.640.10">
    <property type="entry name" value="Haem peroxidase domain superfamily, animal type"/>
    <property type="match status" value="1"/>
</dbReference>
<keyword evidence="2" id="KW-0349">Heme</keyword>